<protein>
    <recommendedName>
        <fullName evidence="4">serine-type D-Ala-D-Ala carboxypeptidase</fullName>
        <ecNumber evidence="4">3.4.16.4</ecNumber>
    </recommendedName>
</protein>
<dbReference type="GO" id="GO:0009002">
    <property type="term" value="F:serine-type D-Ala-D-Ala carboxypeptidase activity"/>
    <property type="evidence" value="ECO:0007669"/>
    <property type="project" value="UniProtKB-EC"/>
</dbReference>
<evidence type="ECO:0000313" key="17">
    <source>
        <dbReference type="EMBL" id="ABO50134.1"/>
    </source>
</evidence>
<sequence length="388" mass="43180">MNQKRIIIIFLSLLSIFLLLPGTLWAETQGKPPKVKASAASLMEVESGKVYFEKDGDKRREPASLTKVMTAILAIEKGNLKDVVTVQQRAARVSMGQDIGLNIGDRLYLEDLLKAALMYSANDSTVAIGEHIGGSHDQFVKMMNEKAVALGLKNTHFANTNGFHHPNHYTTANDLAKLTCYALQNKTFAEFVRTKEATITWLPKETAVKTGKKSEAETVKQRVLRNTNRLLRSDFEGINGVKTGTTPRAGNCLIASATREGRQLVVVILHSNNRWNDATRLLEYGFNEVKPVVLVEKDEVLSTMPVLEGVENKITLVTAKKLEVYVPSVDMDKIERKIHLKPTPMAPVKQGTKLGQAIFTVKGKEIASVDLVANQNIERLPWYKRIFN</sequence>
<proteinExistence type="inferred from homology"/>
<dbReference type="AlphaFoldDB" id="A4J4Y1"/>
<evidence type="ECO:0000256" key="4">
    <source>
        <dbReference type="ARBA" id="ARBA00012448"/>
    </source>
</evidence>
<organism evidence="17 18">
    <name type="scientific">Desulforamulus reducens (strain ATCC BAA-1160 / DSM 100696 / MI-1)</name>
    <name type="common">Desulfotomaculum reducens</name>
    <dbReference type="NCBI Taxonomy" id="349161"/>
    <lineage>
        <taxon>Bacteria</taxon>
        <taxon>Bacillati</taxon>
        <taxon>Bacillota</taxon>
        <taxon>Clostridia</taxon>
        <taxon>Eubacteriales</taxon>
        <taxon>Peptococcaceae</taxon>
        <taxon>Desulforamulus</taxon>
    </lineage>
</organism>
<evidence type="ECO:0000256" key="6">
    <source>
        <dbReference type="ARBA" id="ARBA00022670"/>
    </source>
</evidence>
<dbReference type="GO" id="GO:0008360">
    <property type="term" value="P:regulation of cell shape"/>
    <property type="evidence" value="ECO:0007669"/>
    <property type="project" value="UniProtKB-KW"/>
</dbReference>
<dbReference type="EC" id="3.4.16.4" evidence="4"/>
<dbReference type="GO" id="GO:0009252">
    <property type="term" value="P:peptidoglycan biosynthetic process"/>
    <property type="evidence" value="ECO:0007669"/>
    <property type="project" value="UniProtKB-UniPathway"/>
</dbReference>
<evidence type="ECO:0000313" key="18">
    <source>
        <dbReference type="Proteomes" id="UP000001556"/>
    </source>
</evidence>
<dbReference type="RefSeq" id="WP_011877950.1">
    <property type="nucleotide sequence ID" value="NC_009253.1"/>
</dbReference>
<keyword evidence="9" id="KW-0133">Cell shape</keyword>
<evidence type="ECO:0000256" key="8">
    <source>
        <dbReference type="ARBA" id="ARBA00022801"/>
    </source>
</evidence>
<dbReference type="HOGENOM" id="CLU_027070_7_3_9"/>
<dbReference type="PRINTS" id="PR00725">
    <property type="entry name" value="DADACBPTASE1"/>
</dbReference>
<keyword evidence="10" id="KW-0573">Peptidoglycan synthesis</keyword>
<keyword evidence="8 17" id="KW-0378">Hydrolase</keyword>
<gene>
    <name evidence="17" type="ordered locus">Dred_1606</name>
</gene>
<dbReference type="InterPro" id="IPR015956">
    <property type="entry name" value="Peniciliin-bd_prot_C_sf"/>
</dbReference>
<dbReference type="KEGG" id="drm:Dred_1606"/>
<accession>A4J4Y1</accession>
<dbReference type="InterPro" id="IPR012338">
    <property type="entry name" value="Beta-lactam/transpept-like"/>
</dbReference>
<dbReference type="UniPathway" id="UPA00219"/>
<evidence type="ECO:0000259" key="16">
    <source>
        <dbReference type="SMART" id="SM00936"/>
    </source>
</evidence>
<feature type="active site" description="Acyl-ester intermediate" evidence="13">
    <location>
        <position position="64"/>
    </location>
</feature>
<dbReference type="GO" id="GO:0006508">
    <property type="term" value="P:proteolysis"/>
    <property type="evidence" value="ECO:0007669"/>
    <property type="project" value="UniProtKB-KW"/>
</dbReference>
<dbReference type="Pfam" id="PF07943">
    <property type="entry name" value="PBP5_C"/>
    <property type="match status" value="1"/>
</dbReference>
<dbReference type="Pfam" id="PF00768">
    <property type="entry name" value="Peptidase_S11"/>
    <property type="match status" value="1"/>
</dbReference>
<evidence type="ECO:0000256" key="14">
    <source>
        <dbReference type="PIRSR" id="PIRSR618044-2"/>
    </source>
</evidence>
<keyword evidence="18" id="KW-1185">Reference proteome</keyword>
<comment type="catalytic activity">
    <reaction evidence="12">
        <text>Preferential cleavage: (Ac)2-L-Lys-D-Ala-|-D-Ala. Also transpeptidation of peptidyl-alanyl moieties that are N-acyl substituents of D-alanine.</text>
        <dbReference type="EC" id="3.4.16.4"/>
    </reaction>
</comment>
<comment type="function">
    <text evidence="1">Removes C-terminal D-alanyl residues from sugar-peptide cell wall precursors.</text>
</comment>
<dbReference type="PANTHER" id="PTHR21581">
    <property type="entry name" value="D-ALANYL-D-ALANINE CARBOXYPEPTIDASE"/>
    <property type="match status" value="1"/>
</dbReference>
<dbReference type="SUPFAM" id="SSF69189">
    <property type="entry name" value="Penicillin-binding protein associated domain"/>
    <property type="match status" value="1"/>
</dbReference>
<evidence type="ECO:0000256" key="9">
    <source>
        <dbReference type="ARBA" id="ARBA00022960"/>
    </source>
</evidence>
<dbReference type="SMART" id="SM00936">
    <property type="entry name" value="PBP5_C"/>
    <property type="match status" value="1"/>
</dbReference>
<feature type="active site" description="Proton acceptor" evidence="13">
    <location>
        <position position="67"/>
    </location>
</feature>
<dbReference type="InterPro" id="IPR018044">
    <property type="entry name" value="Peptidase_S11"/>
</dbReference>
<evidence type="ECO:0000256" key="10">
    <source>
        <dbReference type="ARBA" id="ARBA00022984"/>
    </source>
</evidence>
<dbReference type="Proteomes" id="UP000001556">
    <property type="component" value="Chromosome"/>
</dbReference>
<name>A4J4Y1_DESRM</name>
<keyword evidence="6" id="KW-0645">Protease</keyword>
<dbReference type="GO" id="GO:0071555">
    <property type="term" value="P:cell wall organization"/>
    <property type="evidence" value="ECO:0007669"/>
    <property type="project" value="UniProtKB-KW"/>
</dbReference>
<dbReference type="InterPro" id="IPR001967">
    <property type="entry name" value="Peptidase_S11_N"/>
</dbReference>
<dbReference type="Gene3D" id="3.40.710.10">
    <property type="entry name" value="DD-peptidase/beta-lactamase superfamily"/>
    <property type="match status" value="1"/>
</dbReference>
<dbReference type="PANTHER" id="PTHR21581:SF6">
    <property type="entry name" value="TRAFFICKING PROTEIN PARTICLE COMPLEX SUBUNIT 12"/>
    <property type="match status" value="1"/>
</dbReference>
<keyword evidence="5 17" id="KW-0121">Carboxypeptidase</keyword>
<keyword evidence="7" id="KW-0732">Signal</keyword>
<comment type="pathway">
    <text evidence="2">Cell wall biogenesis; peptidoglycan biosynthesis.</text>
</comment>
<evidence type="ECO:0000256" key="1">
    <source>
        <dbReference type="ARBA" id="ARBA00003217"/>
    </source>
</evidence>
<evidence type="ECO:0000256" key="2">
    <source>
        <dbReference type="ARBA" id="ARBA00004752"/>
    </source>
</evidence>
<dbReference type="MEROPS" id="S11.004"/>
<dbReference type="EMBL" id="CP000612">
    <property type="protein sequence ID" value="ABO50134.1"/>
    <property type="molecule type" value="Genomic_DNA"/>
</dbReference>
<evidence type="ECO:0000256" key="12">
    <source>
        <dbReference type="ARBA" id="ARBA00034000"/>
    </source>
</evidence>
<evidence type="ECO:0000256" key="5">
    <source>
        <dbReference type="ARBA" id="ARBA00022645"/>
    </source>
</evidence>
<feature type="active site" evidence="13">
    <location>
        <position position="120"/>
    </location>
</feature>
<dbReference type="OrthoDB" id="9791132at2"/>
<keyword evidence="11" id="KW-0961">Cell wall biogenesis/degradation</keyword>
<reference evidence="17 18" key="1">
    <citation type="submission" date="2007-03" db="EMBL/GenBank/DDBJ databases">
        <title>Complete sequence of Desulfotomaculum reducens MI-1.</title>
        <authorList>
            <consortium name="US DOE Joint Genome Institute"/>
            <person name="Copeland A."/>
            <person name="Lucas S."/>
            <person name="Lapidus A."/>
            <person name="Barry K."/>
            <person name="Detter J.C."/>
            <person name="Glavina del Rio T."/>
            <person name="Hammon N."/>
            <person name="Israni S."/>
            <person name="Dalin E."/>
            <person name="Tice H."/>
            <person name="Pitluck S."/>
            <person name="Sims D."/>
            <person name="Brettin T."/>
            <person name="Bruce D."/>
            <person name="Han C."/>
            <person name="Tapia R."/>
            <person name="Schmutz J."/>
            <person name="Larimer F."/>
            <person name="Land M."/>
            <person name="Hauser L."/>
            <person name="Kyrpides N."/>
            <person name="Kim E."/>
            <person name="Tebo B.M."/>
            <person name="Richardson P."/>
        </authorList>
    </citation>
    <scope>NUCLEOTIDE SEQUENCE [LARGE SCALE GENOMIC DNA]</scope>
    <source>
        <strain evidence="17 18">MI-1</strain>
    </source>
</reference>
<comment type="similarity">
    <text evidence="3 15">Belongs to the peptidase S11 family.</text>
</comment>
<dbReference type="Gene3D" id="2.60.410.10">
    <property type="entry name" value="D-Ala-D-Ala carboxypeptidase, C-terminal domain"/>
    <property type="match status" value="1"/>
</dbReference>
<dbReference type="InterPro" id="IPR037167">
    <property type="entry name" value="Peptidase_S11_C_sf"/>
</dbReference>
<feature type="domain" description="Peptidase S11 D-Ala-D-Ala carboxypeptidase A C-terminal" evidence="16">
    <location>
        <begin position="290"/>
        <end position="379"/>
    </location>
</feature>
<evidence type="ECO:0000256" key="7">
    <source>
        <dbReference type="ARBA" id="ARBA00022729"/>
    </source>
</evidence>
<evidence type="ECO:0000256" key="13">
    <source>
        <dbReference type="PIRSR" id="PIRSR618044-1"/>
    </source>
</evidence>
<feature type="binding site" evidence="14">
    <location>
        <position position="242"/>
    </location>
    <ligand>
        <name>substrate</name>
    </ligand>
</feature>
<dbReference type="eggNOG" id="COG1686">
    <property type="taxonomic scope" value="Bacteria"/>
</dbReference>
<dbReference type="STRING" id="349161.Dred_1606"/>
<evidence type="ECO:0000256" key="11">
    <source>
        <dbReference type="ARBA" id="ARBA00023316"/>
    </source>
</evidence>
<evidence type="ECO:0000256" key="15">
    <source>
        <dbReference type="RuleBase" id="RU004016"/>
    </source>
</evidence>
<evidence type="ECO:0000256" key="3">
    <source>
        <dbReference type="ARBA" id="ARBA00007164"/>
    </source>
</evidence>
<dbReference type="SUPFAM" id="SSF56601">
    <property type="entry name" value="beta-lactamase/transpeptidase-like"/>
    <property type="match status" value="1"/>
</dbReference>
<dbReference type="InterPro" id="IPR012907">
    <property type="entry name" value="Peptidase_S11_C"/>
</dbReference>